<proteinExistence type="predicted"/>
<accession>A0A5N4CUP5</accession>
<gene>
    <name evidence="1" type="ORF">Cadr_000021485</name>
</gene>
<name>A0A5N4CUP5_CAMDR</name>
<keyword evidence="1" id="KW-0808">Transferase</keyword>
<feature type="non-terminal residue" evidence="1">
    <location>
        <position position="1"/>
    </location>
</feature>
<keyword evidence="2" id="KW-1185">Reference proteome</keyword>
<reference evidence="1 2" key="1">
    <citation type="journal article" date="2019" name="Mol. Ecol. Resour.">
        <title>Improving Illumina assemblies with Hi-C and long reads: an example with the North African dromedary.</title>
        <authorList>
            <person name="Elbers J.P."/>
            <person name="Rogers M.F."/>
            <person name="Perelman P.L."/>
            <person name="Proskuryakova A.A."/>
            <person name="Serdyukova N.A."/>
            <person name="Johnson W.E."/>
            <person name="Horin P."/>
            <person name="Corander J."/>
            <person name="Murphy D."/>
            <person name="Burger P.A."/>
        </authorList>
    </citation>
    <scope>NUCLEOTIDE SEQUENCE [LARGE SCALE GENOMIC DNA]</scope>
    <source>
        <strain evidence="1">Drom800</strain>
        <tissue evidence="1">Blood</tissue>
    </source>
</reference>
<dbReference type="AlphaFoldDB" id="A0A5N4CUP5"/>
<sequence length="129" mass="14645">QNGNSNFYKPTVESFEEVLLYAVDFAPLYQNFENVYTWKLYMRVRGNWNWPICSAWDSVRCDGEGLLEESSKMSSAWVPITSFAKCDESTRAVKGVLETYGLGVSNTSQEMSMCGQYFEILSSQVSNSL</sequence>
<organism evidence="1 2">
    <name type="scientific">Camelus dromedarius</name>
    <name type="common">Dromedary</name>
    <name type="synonym">Arabian camel</name>
    <dbReference type="NCBI Taxonomy" id="9838"/>
    <lineage>
        <taxon>Eukaryota</taxon>
        <taxon>Metazoa</taxon>
        <taxon>Chordata</taxon>
        <taxon>Craniata</taxon>
        <taxon>Vertebrata</taxon>
        <taxon>Euteleostomi</taxon>
        <taxon>Mammalia</taxon>
        <taxon>Eutheria</taxon>
        <taxon>Laurasiatheria</taxon>
        <taxon>Artiodactyla</taxon>
        <taxon>Tylopoda</taxon>
        <taxon>Camelidae</taxon>
        <taxon>Camelus</taxon>
    </lineage>
</organism>
<dbReference type="EMBL" id="JWIN03000019">
    <property type="protein sequence ID" value="KAB1262573.1"/>
    <property type="molecule type" value="Genomic_DNA"/>
</dbReference>
<dbReference type="Proteomes" id="UP000299084">
    <property type="component" value="Unassembled WGS sequence"/>
</dbReference>
<evidence type="ECO:0000313" key="1">
    <source>
        <dbReference type="EMBL" id="KAB1262573.1"/>
    </source>
</evidence>
<comment type="caution">
    <text evidence="1">The sequence shown here is derived from an EMBL/GenBank/DDBJ whole genome shotgun (WGS) entry which is preliminary data.</text>
</comment>
<evidence type="ECO:0000313" key="2">
    <source>
        <dbReference type="Proteomes" id="UP000299084"/>
    </source>
</evidence>
<protein>
    <submittedName>
        <fullName evidence="1">Serine palmitoyltransferase 3</fullName>
    </submittedName>
</protein>
<dbReference type="GO" id="GO:0016740">
    <property type="term" value="F:transferase activity"/>
    <property type="evidence" value="ECO:0007669"/>
    <property type="project" value="UniProtKB-KW"/>
</dbReference>